<dbReference type="InterPro" id="IPR004995">
    <property type="entry name" value="Spore_Ger"/>
</dbReference>
<comment type="caution">
    <text evidence="4">The sequence shown here is derived from an EMBL/GenBank/DDBJ whole genome shotgun (WGS) entry which is preliminary data.</text>
</comment>
<dbReference type="PIRSF" id="PIRSF005690">
    <property type="entry name" value="GerBA"/>
    <property type="match status" value="1"/>
</dbReference>
<dbReference type="PANTHER" id="PTHR22550:SF5">
    <property type="entry name" value="LEUCINE ZIPPER PROTEIN 4"/>
    <property type="match status" value="1"/>
</dbReference>
<reference evidence="5 6" key="1">
    <citation type="submission" date="2017-09" db="EMBL/GenBank/DDBJ databases">
        <title>FDA dAtabase for Regulatory Grade micrObial Sequences (FDA-ARGOS): Supporting development and validation of Infectious Disease Dx tests.</title>
        <authorList>
            <person name="Kerrigan L."/>
            <person name="Long C."/>
            <person name="Tallon L.J."/>
            <person name="Sadzewicz L."/>
            <person name="Ott S."/>
            <person name="Zhao X."/>
            <person name="Nagaraj S."/>
            <person name="Vavikolanu K."/>
            <person name="Aluvathingal J."/>
            <person name="Nadendla S."/>
            <person name="Sichtig H."/>
        </authorList>
    </citation>
    <scope>NUCLEOTIDE SEQUENCE [LARGE SCALE GENOMIC DNA]</scope>
    <source>
        <strain evidence="5 6">FDAARGOS_423</strain>
    </source>
</reference>
<feature type="transmembrane region" description="Helical" evidence="3">
    <location>
        <begin position="286"/>
        <end position="310"/>
    </location>
</feature>
<reference evidence="4 7" key="2">
    <citation type="submission" date="2019-04" db="EMBL/GenBank/DDBJ databases">
        <title>Genome sequencing of Clostridium botulinum Groups I-IV and Clostridium butyricum.</title>
        <authorList>
            <person name="Brunt J."/>
            <person name="Van Vliet A.H.M."/>
            <person name="Stringer S.C."/>
            <person name="Carter A.T."/>
            <person name="Peck M.W."/>
        </authorList>
    </citation>
    <scope>NUCLEOTIDE SEQUENCE [LARGE SCALE GENOMIC DNA]</scope>
    <source>
        <strain evidence="4 7">IFR 18/108</strain>
    </source>
</reference>
<dbReference type="InterPro" id="IPR050768">
    <property type="entry name" value="UPF0353/GerABKA_families"/>
</dbReference>
<evidence type="ECO:0000313" key="4">
    <source>
        <dbReference type="EMBL" id="NFR62995.1"/>
    </source>
</evidence>
<accession>A0A7X5PBN6</accession>
<name>A0A7X5PBN6_CLOSG</name>
<protein>
    <submittedName>
        <fullName evidence="4">Spore germination protein</fullName>
    </submittedName>
</protein>
<keyword evidence="6" id="KW-1185">Reference proteome</keyword>
<keyword evidence="2 3" id="KW-0472">Membrane</keyword>
<dbReference type="EMBL" id="SXCS01000010">
    <property type="protein sequence ID" value="NFR62995.1"/>
    <property type="molecule type" value="Genomic_DNA"/>
</dbReference>
<feature type="transmembrane region" description="Helical" evidence="3">
    <location>
        <begin position="409"/>
        <end position="437"/>
    </location>
</feature>
<proteinExistence type="inferred from homology"/>
<evidence type="ECO:0000313" key="7">
    <source>
        <dbReference type="Proteomes" id="UP000486601"/>
    </source>
</evidence>
<dbReference type="GO" id="GO:0016020">
    <property type="term" value="C:membrane"/>
    <property type="evidence" value="ECO:0007669"/>
    <property type="project" value="InterPro"/>
</dbReference>
<evidence type="ECO:0000256" key="2">
    <source>
        <dbReference type="ARBA" id="ARBA00023136"/>
    </source>
</evidence>
<dbReference type="PANTHER" id="PTHR22550">
    <property type="entry name" value="SPORE GERMINATION PROTEIN"/>
    <property type="match status" value="1"/>
</dbReference>
<gene>
    <name evidence="5" type="ORF">CRX47_19235</name>
    <name evidence="4" type="ORF">FDF70_16315</name>
</gene>
<evidence type="ECO:0000256" key="1">
    <source>
        <dbReference type="ARBA" id="ARBA00005278"/>
    </source>
</evidence>
<evidence type="ECO:0000256" key="3">
    <source>
        <dbReference type="SAM" id="Phobius"/>
    </source>
</evidence>
<keyword evidence="3" id="KW-1133">Transmembrane helix</keyword>
<dbReference type="GO" id="GO:0009847">
    <property type="term" value="P:spore germination"/>
    <property type="evidence" value="ECO:0007669"/>
    <property type="project" value="InterPro"/>
</dbReference>
<dbReference type="AlphaFoldDB" id="A0A7X5PBN6"/>
<dbReference type="EMBL" id="PDLH01000007">
    <property type="protein sequence ID" value="PHH01848.1"/>
    <property type="molecule type" value="Genomic_DNA"/>
</dbReference>
<sequence>MKEIIKDEIYKNIDKNIKYIKELLEGSSDMVFREFLIGNTKAFIVYIDGMADKNLLNDYVLESLMLEAHKLNSIDNIKNKILTVTDLSEQEKLSKGIDLVLSGETLLLIDGIDKAYVIATRLWPVRGIGEPQSETAIKGSRDGFTETIRFNTALVRRRIRDTRLKIEPKKLGVRSKTDVTIMYIEDIVNQDVLNNLYDRLEEIKIDAIFGSGYVEHFIEDNKWSLFPTTKSTERPDVVASALYEGRVAILVDNSPFAIIVPTTLPSLFQSPDDYYQRWMHSSIIRIIRLFSMIISMILPAMYVAVTSYHSAIIPTKLAYFIAASREGVPFPAYMEAIIMELSLALLMESIVRLPKPVGSTIGIVGGLIIGQAAVSAGIVSPIMIIIVSITTITNFTAPSYDVSSSFRIIRFLLIIAASFLGLYGVVLGLIVVLIHLVRLKSFGIPYLSPIVNPSMSDFKDMYIRAPIRSFKKRPDYMKTRDKIRQR</sequence>
<feature type="transmembrane region" description="Helical" evidence="3">
    <location>
        <begin position="363"/>
        <end position="389"/>
    </location>
</feature>
<comment type="similarity">
    <text evidence="1">Belongs to the GerABKA family.</text>
</comment>
<organism evidence="4 7">
    <name type="scientific">Clostridium sporogenes</name>
    <dbReference type="NCBI Taxonomy" id="1509"/>
    <lineage>
        <taxon>Bacteria</taxon>
        <taxon>Bacillati</taxon>
        <taxon>Bacillota</taxon>
        <taxon>Clostridia</taxon>
        <taxon>Eubacteriales</taxon>
        <taxon>Clostridiaceae</taxon>
        <taxon>Clostridium</taxon>
    </lineage>
</organism>
<evidence type="ECO:0000313" key="6">
    <source>
        <dbReference type="Proteomes" id="UP000223854"/>
    </source>
</evidence>
<keyword evidence="3" id="KW-0812">Transmembrane</keyword>
<dbReference type="Proteomes" id="UP000486601">
    <property type="component" value="Unassembled WGS sequence"/>
</dbReference>
<dbReference type="RefSeq" id="WP_003491848.1">
    <property type="nucleotide sequence ID" value="NZ_CBCRVC010000012.1"/>
</dbReference>
<dbReference type="Pfam" id="PF03323">
    <property type="entry name" value="GerA"/>
    <property type="match status" value="1"/>
</dbReference>
<dbReference type="Proteomes" id="UP000223854">
    <property type="component" value="Unassembled WGS sequence"/>
</dbReference>
<evidence type="ECO:0000313" key="5">
    <source>
        <dbReference type="EMBL" id="PHH01848.1"/>
    </source>
</evidence>